<dbReference type="SUPFAM" id="SSF51261">
    <property type="entry name" value="Duplicated hybrid motif"/>
    <property type="match status" value="1"/>
</dbReference>
<dbReference type="Gene3D" id="2.30.30.40">
    <property type="entry name" value="SH3 Domains"/>
    <property type="match status" value="1"/>
</dbReference>
<dbReference type="EMBL" id="AWXR01000063">
    <property type="protein sequence ID" value="ERM81069.1"/>
    <property type="molecule type" value="Genomic_DNA"/>
</dbReference>
<dbReference type="InterPro" id="IPR016047">
    <property type="entry name" value="M23ase_b-sheet_dom"/>
</dbReference>
<evidence type="ECO:0008006" key="5">
    <source>
        <dbReference type="Google" id="ProtNLM"/>
    </source>
</evidence>
<evidence type="ECO:0000313" key="4">
    <source>
        <dbReference type="Proteomes" id="UP000016843"/>
    </source>
</evidence>
<sequence>MEGKVKPKSCFTEKLKSIPMIQSFIMPRFLKSISILLLLTLTLASCKRETLGIFSPKTEKERYLQQLKASGIDKSILGKSWVAAGNEALNNPPQLDIPAAIRGSFKSKSVQANAWQLNLQKGATLQVAFIWESQDSSRVFLEIIDAKSMKDEMATTSFDERIEFEAEQSGTYFIRIQPELMAEGNYDLIVENRSTYAIFPVQGKTSAAIQSFWGAGRDGGQRKHEGIDIFAVRGTPVVAPVSGVVTSVKETGRGGKQVWLRDNKRGWNLYFAHLDSQTVNNLQRVSPGDTLGLVGNTGNAKTTPPHLHFGIYSSGAFDPFPVVKDNYSKAISGNLPLENEVMLVRSATANLRQGPSTDFASLAMLDSKTPVWVESAVGEWYQVRTPTGIKGFLSANLLAAPQETSLSNSASYVFRDPFAAPSDSIYVALDNFVKIGSYLEYDLIRDRDDNLFFVPIL</sequence>
<dbReference type="GO" id="GO:0004222">
    <property type="term" value="F:metalloendopeptidase activity"/>
    <property type="evidence" value="ECO:0007669"/>
    <property type="project" value="TreeGrafter"/>
</dbReference>
<feature type="domain" description="M23ase beta-sheet core" evidence="1">
    <location>
        <begin position="223"/>
        <end position="315"/>
    </location>
</feature>
<gene>
    <name evidence="3" type="ORF">P872_20875</name>
</gene>
<dbReference type="Gene3D" id="2.60.120.380">
    <property type="match status" value="1"/>
</dbReference>
<dbReference type="AlphaFoldDB" id="U5BU60"/>
<evidence type="ECO:0000313" key="3">
    <source>
        <dbReference type="EMBL" id="ERM81069.1"/>
    </source>
</evidence>
<dbReference type="InterPro" id="IPR003646">
    <property type="entry name" value="SH3-like_bac-type"/>
</dbReference>
<accession>U5BU60</accession>
<dbReference type="eggNOG" id="COG0739">
    <property type="taxonomic scope" value="Bacteria"/>
</dbReference>
<dbReference type="InterPro" id="IPR050570">
    <property type="entry name" value="Cell_wall_metabolism_enzyme"/>
</dbReference>
<keyword evidence="4" id="KW-1185">Reference proteome</keyword>
<dbReference type="Proteomes" id="UP000016843">
    <property type="component" value="Unassembled WGS sequence"/>
</dbReference>
<evidence type="ECO:0000259" key="1">
    <source>
        <dbReference type="Pfam" id="PF01551"/>
    </source>
</evidence>
<comment type="caution">
    <text evidence="3">The sequence shown here is derived from an EMBL/GenBank/DDBJ whole genome shotgun (WGS) entry which is preliminary data.</text>
</comment>
<reference evidence="3 4" key="1">
    <citation type="journal article" date="2013" name="Genome Announc.">
        <title>Draft Genome Sequence of the Psychrophilic and Alkaliphilic Rhodonellum psychrophilum Strain GCM71T.</title>
        <authorList>
            <person name="Hauptmann A.L."/>
            <person name="Glaring M.A."/>
            <person name="Hallin P.F."/>
            <person name="Prieme A."/>
            <person name="Stougaard P."/>
        </authorList>
    </citation>
    <scope>NUCLEOTIDE SEQUENCE [LARGE SCALE GENOMIC DNA]</scope>
    <source>
        <strain evidence="3 4">GCM71</strain>
    </source>
</reference>
<feature type="domain" description="SH3b" evidence="2">
    <location>
        <begin position="348"/>
        <end position="398"/>
    </location>
</feature>
<dbReference type="Pfam" id="PF01551">
    <property type="entry name" value="Peptidase_M23"/>
    <property type="match status" value="1"/>
</dbReference>
<dbReference type="PATRIC" id="fig|1123057.7.peg.4051"/>
<proteinExistence type="predicted"/>
<organism evidence="3 4">
    <name type="scientific">Rhodonellum psychrophilum GCM71 = DSM 17998</name>
    <dbReference type="NCBI Taxonomy" id="1123057"/>
    <lineage>
        <taxon>Bacteria</taxon>
        <taxon>Pseudomonadati</taxon>
        <taxon>Bacteroidota</taxon>
        <taxon>Cytophagia</taxon>
        <taxon>Cytophagales</taxon>
        <taxon>Cytophagaceae</taxon>
        <taxon>Rhodonellum</taxon>
    </lineage>
</organism>
<dbReference type="PANTHER" id="PTHR21666:SF268">
    <property type="entry name" value="PEPTIDASE M23 DOMAIN-CONTAINING PROTEIN"/>
    <property type="match status" value="1"/>
</dbReference>
<dbReference type="Pfam" id="PF08239">
    <property type="entry name" value="SH3_3"/>
    <property type="match status" value="1"/>
</dbReference>
<name>U5BU60_9BACT</name>
<evidence type="ECO:0000259" key="2">
    <source>
        <dbReference type="Pfam" id="PF08239"/>
    </source>
</evidence>
<dbReference type="Gene3D" id="2.70.70.10">
    <property type="entry name" value="Glucose Permease (Domain IIA)"/>
    <property type="match status" value="1"/>
</dbReference>
<dbReference type="CDD" id="cd12797">
    <property type="entry name" value="M23_peptidase"/>
    <property type="match status" value="1"/>
</dbReference>
<dbReference type="PANTHER" id="PTHR21666">
    <property type="entry name" value="PEPTIDASE-RELATED"/>
    <property type="match status" value="1"/>
</dbReference>
<dbReference type="eggNOG" id="COG3807">
    <property type="taxonomic scope" value="Bacteria"/>
</dbReference>
<protein>
    <recommendedName>
        <fullName evidence="5">Peptidase M23 domain-containing protein</fullName>
    </recommendedName>
</protein>
<dbReference type="InterPro" id="IPR011055">
    <property type="entry name" value="Dup_hybrid_motif"/>
</dbReference>